<evidence type="ECO:0000313" key="9">
    <source>
        <dbReference type="EMBL" id="ETN78477.1"/>
    </source>
</evidence>
<evidence type="ECO:0000256" key="1">
    <source>
        <dbReference type="ARBA" id="ARBA00004141"/>
    </source>
</evidence>
<evidence type="ECO:0000256" key="4">
    <source>
        <dbReference type="ARBA" id="ARBA00022692"/>
    </source>
</evidence>
<keyword evidence="7 8" id="KW-0472">Membrane</keyword>
<evidence type="ECO:0000256" key="8">
    <source>
        <dbReference type="RuleBase" id="RU361189"/>
    </source>
</evidence>
<dbReference type="GO" id="GO:0016471">
    <property type="term" value="C:vacuolar proton-transporting V-type ATPase complex"/>
    <property type="evidence" value="ECO:0007669"/>
    <property type="project" value="TreeGrafter"/>
</dbReference>
<dbReference type="InterPro" id="IPR002490">
    <property type="entry name" value="V-ATPase_116kDa_su"/>
</dbReference>
<evidence type="ECO:0000313" key="10">
    <source>
        <dbReference type="Proteomes" id="UP000053676"/>
    </source>
</evidence>
<dbReference type="PANTHER" id="PTHR11629">
    <property type="entry name" value="VACUOLAR PROTON ATPASES"/>
    <property type="match status" value="1"/>
</dbReference>
<dbReference type="KEGG" id="nai:NECAME_02914"/>
<accession>W2TBU9</accession>
<evidence type="ECO:0000256" key="3">
    <source>
        <dbReference type="ARBA" id="ARBA00022448"/>
    </source>
</evidence>
<dbReference type="PANTHER" id="PTHR11629:SF63">
    <property type="entry name" value="V-TYPE PROTON ATPASE SUBUNIT A"/>
    <property type="match status" value="1"/>
</dbReference>
<keyword evidence="5 8" id="KW-1133">Transmembrane helix</keyword>
<comment type="function">
    <text evidence="8">Essential component of the vacuolar proton pump (V-ATPase), a multimeric enzyme that catalyzes the translocation of protons across the membranes. Required for assembly and activity of the V-ATPase.</text>
</comment>
<dbReference type="GO" id="GO:0051117">
    <property type="term" value="F:ATPase binding"/>
    <property type="evidence" value="ECO:0007669"/>
    <property type="project" value="TreeGrafter"/>
</dbReference>
<evidence type="ECO:0000256" key="5">
    <source>
        <dbReference type="ARBA" id="ARBA00022989"/>
    </source>
</evidence>
<feature type="transmembrane region" description="Helical" evidence="8">
    <location>
        <begin position="33"/>
        <end position="56"/>
    </location>
</feature>
<protein>
    <recommendedName>
        <fullName evidence="8">V-type proton ATPase subunit a</fullName>
    </recommendedName>
</protein>
<organism evidence="9 10">
    <name type="scientific">Necator americanus</name>
    <name type="common">Human hookworm</name>
    <dbReference type="NCBI Taxonomy" id="51031"/>
    <lineage>
        <taxon>Eukaryota</taxon>
        <taxon>Metazoa</taxon>
        <taxon>Ecdysozoa</taxon>
        <taxon>Nematoda</taxon>
        <taxon>Chromadorea</taxon>
        <taxon>Rhabditida</taxon>
        <taxon>Rhabditina</taxon>
        <taxon>Rhabditomorpha</taxon>
        <taxon>Strongyloidea</taxon>
        <taxon>Ancylostomatidae</taxon>
        <taxon>Bunostominae</taxon>
        <taxon>Necator</taxon>
    </lineage>
</organism>
<keyword evidence="10" id="KW-1185">Reference proteome</keyword>
<comment type="caution">
    <text evidence="8">Lacks conserved residue(s) required for the propagation of feature annotation.</text>
</comment>
<feature type="transmembrane region" description="Helical" evidence="8">
    <location>
        <begin position="87"/>
        <end position="108"/>
    </location>
</feature>
<dbReference type="OrthoDB" id="10264220at2759"/>
<name>W2TBU9_NECAM</name>
<keyword evidence="8" id="KW-0375">Hydrogen ion transport</keyword>
<dbReference type="AlphaFoldDB" id="W2TBU9"/>
<dbReference type="Pfam" id="PF01496">
    <property type="entry name" value="V_ATPase_I"/>
    <property type="match status" value="1"/>
</dbReference>
<reference evidence="10" key="1">
    <citation type="journal article" date="2014" name="Nat. Genet.">
        <title>Genome of the human hookworm Necator americanus.</title>
        <authorList>
            <person name="Tang Y.T."/>
            <person name="Gao X."/>
            <person name="Rosa B.A."/>
            <person name="Abubucker S."/>
            <person name="Hallsworth-Pepin K."/>
            <person name="Martin J."/>
            <person name="Tyagi R."/>
            <person name="Heizer E."/>
            <person name="Zhang X."/>
            <person name="Bhonagiri-Palsikar V."/>
            <person name="Minx P."/>
            <person name="Warren W.C."/>
            <person name="Wang Q."/>
            <person name="Zhan B."/>
            <person name="Hotez P.J."/>
            <person name="Sternberg P.W."/>
            <person name="Dougall A."/>
            <person name="Gaze S.T."/>
            <person name="Mulvenna J."/>
            <person name="Sotillo J."/>
            <person name="Ranganathan S."/>
            <person name="Rabelo E.M."/>
            <person name="Wilson R.K."/>
            <person name="Felgner P.L."/>
            <person name="Bethony J."/>
            <person name="Hawdon J.M."/>
            <person name="Gasser R.B."/>
            <person name="Loukas A."/>
            <person name="Mitreva M."/>
        </authorList>
    </citation>
    <scope>NUCLEOTIDE SEQUENCE [LARGE SCALE GENOMIC DNA]</scope>
</reference>
<gene>
    <name evidence="9" type="ORF">NECAME_02914</name>
</gene>
<keyword evidence="3 8" id="KW-0813">Transport</keyword>
<comment type="similarity">
    <text evidence="2 8">Belongs to the V-ATPase 116 kDa subunit family.</text>
</comment>
<evidence type="ECO:0000256" key="2">
    <source>
        <dbReference type="ARBA" id="ARBA00009904"/>
    </source>
</evidence>
<evidence type="ECO:0000256" key="7">
    <source>
        <dbReference type="ARBA" id="ARBA00023136"/>
    </source>
</evidence>
<dbReference type="GO" id="GO:0005886">
    <property type="term" value="C:plasma membrane"/>
    <property type="evidence" value="ECO:0007669"/>
    <property type="project" value="TreeGrafter"/>
</dbReference>
<dbReference type="GO" id="GO:0046961">
    <property type="term" value="F:proton-transporting ATPase activity, rotational mechanism"/>
    <property type="evidence" value="ECO:0007669"/>
    <property type="project" value="InterPro"/>
</dbReference>
<dbReference type="Proteomes" id="UP000053676">
    <property type="component" value="Unassembled WGS sequence"/>
</dbReference>
<dbReference type="GO" id="GO:0033179">
    <property type="term" value="C:proton-transporting V-type ATPase, V0 domain"/>
    <property type="evidence" value="ECO:0007669"/>
    <property type="project" value="InterPro"/>
</dbReference>
<proteinExistence type="inferred from homology"/>
<dbReference type="EMBL" id="KI659903">
    <property type="protein sequence ID" value="ETN78477.1"/>
    <property type="molecule type" value="Genomic_DNA"/>
</dbReference>
<dbReference type="GO" id="GO:0007035">
    <property type="term" value="P:vacuolar acidification"/>
    <property type="evidence" value="ECO:0007669"/>
    <property type="project" value="TreeGrafter"/>
</dbReference>
<keyword evidence="4 8" id="KW-0812">Transmembrane</keyword>
<dbReference type="STRING" id="51031.W2TBU9"/>
<evidence type="ECO:0000256" key="6">
    <source>
        <dbReference type="ARBA" id="ARBA00023065"/>
    </source>
</evidence>
<sequence>MFMMKTIGTGFVEEDGTQKFQCYLNNWYPGQGFFQTLFVLTAIVCVPIMLFAKPYLLWKADKERRESGHRQLVGVRQNSRPGIAERMLLLLAVVQVPVMLLVKPLILYRRSQSVDTHYHTLRDEVRTVAM</sequence>
<keyword evidence="6 8" id="KW-0406">Ion transport</keyword>
<comment type="subcellular location">
    <subcellularLocation>
        <location evidence="1">Membrane</location>
        <topology evidence="1">Multi-pass membrane protein</topology>
    </subcellularLocation>
</comment>